<organism evidence="7 8">
    <name type="scientific">Persicitalea jodogahamensis</name>
    <dbReference type="NCBI Taxonomy" id="402147"/>
    <lineage>
        <taxon>Bacteria</taxon>
        <taxon>Pseudomonadati</taxon>
        <taxon>Bacteroidota</taxon>
        <taxon>Cytophagia</taxon>
        <taxon>Cytophagales</taxon>
        <taxon>Spirosomataceae</taxon>
        <taxon>Persicitalea</taxon>
    </lineage>
</organism>
<dbReference type="GO" id="GO:0016491">
    <property type="term" value="F:oxidoreductase activity"/>
    <property type="evidence" value="ECO:0007669"/>
    <property type="project" value="InterPro"/>
</dbReference>
<evidence type="ECO:0000256" key="4">
    <source>
        <dbReference type="ARBA" id="ARBA00023284"/>
    </source>
</evidence>
<dbReference type="CDD" id="cd02966">
    <property type="entry name" value="TlpA_like_family"/>
    <property type="match status" value="1"/>
</dbReference>
<dbReference type="EMBL" id="BMXF01000001">
    <property type="protein sequence ID" value="GHB64780.1"/>
    <property type="molecule type" value="Genomic_DNA"/>
</dbReference>
<dbReference type="AlphaFoldDB" id="A0A8J3G9N6"/>
<dbReference type="Gene3D" id="3.40.30.10">
    <property type="entry name" value="Glutaredoxin"/>
    <property type="match status" value="1"/>
</dbReference>
<gene>
    <name evidence="7" type="ORF">GCM10007390_18480</name>
</gene>
<evidence type="ECO:0000256" key="1">
    <source>
        <dbReference type="ARBA" id="ARBA00004196"/>
    </source>
</evidence>
<dbReference type="PROSITE" id="PS51352">
    <property type="entry name" value="THIOREDOXIN_2"/>
    <property type="match status" value="1"/>
</dbReference>
<dbReference type="RefSeq" id="WP_189564015.1">
    <property type="nucleotide sequence ID" value="NZ_BMXF01000001.1"/>
</dbReference>
<keyword evidence="4" id="KW-0676">Redox-active center</keyword>
<evidence type="ECO:0000313" key="8">
    <source>
        <dbReference type="Proteomes" id="UP000598271"/>
    </source>
</evidence>
<name>A0A8J3G9N6_9BACT</name>
<dbReference type="SUPFAM" id="SSF52833">
    <property type="entry name" value="Thioredoxin-like"/>
    <property type="match status" value="1"/>
</dbReference>
<dbReference type="InterPro" id="IPR013740">
    <property type="entry name" value="Redoxin"/>
</dbReference>
<keyword evidence="2" id="KW-0201">Cytochrome c-type biogenesis</keyword>
<keyword evidence="8" id="KW-1185">Reference proteome</keyword>
<feature type="domain" description="Thioredoxin" evidence="6">
    <location>
        <begin position="357"/>
        <end position="503"/>
    </location>
</feature>
<dbReference type="PANTHER" id="PTHR42852:SF6">
    <property type="entry name" value="THIOL:DISULFIDE INTERCHANGE PROTEIN DSBE"/>
    <property type="match status" value="1"/>
</dbReference>
<reference evidence="7 8" key="1">
    <citation type="journal article" date="2014" name="Int. J. Syst. Evol. Microbiol.">
        <title>Complete genome sequence of Corynebacterium casei LMG S-19264T (=DSM 44701T), isolated from a smear-ripened cheese.</title>
        <authorList>
            <consortium name="US DOE Joint Genome Institute (JGI-PGF)"/>
            <person name="Walter F."/>
            <person name="Albersmeier A."/>
            <person name="Kalinowski J."/>
            <person name="Ruckert C."/>
        </authorList>
    </citation>
    <scope>NUCLEOTIDE SEQUENCE [LARGE SCALE GENOMIC DNA]</scope>
    <source>
        <strain evidence="7 8">KCTC 12866</strain>
    </source>
</reference>
<keyword evidence="3" id="KW-1015">Disulfide bond</keyword>
<comment type="caution">
    <text evidence="7">The sequence shown here is derived from an EMBL/GenBank/DDBJ whole genome shotgun (WGS) entry which is preliminary data.</text>
</comment>
<dbReference type="PANTHER" id="PTHR42852">
    <property type="entry name" value="THIOL:DISULFIDE INTERCHANGE PROTEIN DSBE"/>
    <property type="match status" value="1"/>
</dbReference>
<dbReference type="InterPro" id="IPR013766">
    <property type="entry name" value="Thioredoxin_domain"/>
</dbReference>
<evidence type="ECO:0000256" key="5">
    <source>
        <dbReference type="SAM" id="Phobius"/>
    </source>
</evidence>
<comment type="subcellular location">
    <subcellularLocation>
        <location evidence="1">Cell envelope</location>
    </subcellularLocation>
</comment>
<dbReference type="Pfam" id="PF08534">
    <property type="entry name" value="Redoxin"/>
    <property type="match status" value="1"/>
</dbReference>
<evidence type="ECO:0000256" key="2">
    <source>
        <dbReference type="ARBA" id="ARBA00022748"/>
    </source>
</evidence>
<dbReference type="GO" id="GO:0017004">
    <property type="term" value="P:cytochrome complex assembly"/>
    <property type="evidence" value="ECO:0007669"/>
    <property type="project" value="UniProtKB-KW"/>
</dbReference>
<keyword evidence="5" id="KW-0812">Transmembrane</keyword>
<protein>
    <recommendedName>
        <fullName evidence="6">Thioredoxin domain-containing protein</fullName>
    </recommendedName>
</protein>
<dbReference type="GO" id="GO:0030313">
    <property type="term" value="C:cell envelope"/>
    <property type="evidence" value="ECO:0007669"/>
    <property type="project" value="UniProtKB-SubCell"/>
</dbReference>
<accession>A0A8J3G9N6</accession>
<evidence type="ECO:0000259" key="6">
    <source>
        <dbReference type="PROSITE" id="PS51352"/>
    </source>
</evidence>
<sequence>MKTEKIYGTDLVLSIKERMKSLIPILCTVISVLFVTGCVSPSTDDKTEINISCQECAGKEVSLTRSTILPTGPKEIYKSQFDSSGRARIEFIHKDTLDAHLVIGDYEFSTPLYLEPESIIDLTIENGLFKFGRDLKIINSFYNKINLNAKKGQDYVNANWTKYMSAPSSERQVYFDSLATFGPEIKKQIESDNSISDYYRKILIDKISLFKITQHLFFDTRVDLNKIFNEDSSVVLDSSLSNVFKEVILHPHYINYPSYTWSLSNRLAPLFDVILDYHYDHEVKTDKYDYVKGAIIKDAKLNDYRELMMALFVAHMSYDFRMHYDEEVKFIDSFQKDYPRSKYLEGLKYILTDYHDLKGGMPMKDLKMQNSNGKAFYLSDLRGNLIYIDVWATWCGPCVDELEYSKKLSKKYATHPKLKFLYVSIDEDTERWKKFLRDNSQIKGLHGLQNSEFVEDSSMITSLYKIGGIPRYVLINKSGNIITANAKRPSELLSNNYLDSLLTL</sequence>
<proteinExistence type="predicted"/>
<dbReference type="InterPro" id="IPR050553">
    <property type="entry name" value="Thioredoxin_ResA/DsbE_sf"/>
</dbReference>
<keyword evidence="5" id="KW-0472">Membrane</keyword>
<feature type="transmembrane region" description="Helical" evidence="5">
    <location>
        <begin position="21"/>
        <end position="42"/>
    </location>
</feature>
<evidence type="ECO:0000313" key="7">
    <source>
        <dbReference type="EMBL" id="GHB64780.1"/>
    </source>
</evidence>
<evidence type="ECO:0000256" key="3">
    <source>
        <dbReference type="ARBA" id="ARBA00023157"/>
    </source>
</evidence>
<dbReference type="Proteomes" id="UP000598271">
    <property type="component" value="Unassembled WGS sequence"/>
</dbReference>
<dbReference type="InterPro" id="IPR036249">
    <property type="entry name" value="Thioredoxin-like_sf"/>
</dbReference>
<keyword evidence="5" id="KW-1133">Transmembrane helix</keyword>